<organism evidence="7 8">
    <name type="scientific">Wenxinia saemankumensis</name>
    <dbReference type="NCBI Taxonomy" id="1447782"/>
    <lineage>
        <taxon>Bacteria</taxon>
        <taxon>Pseudomonadati</taxon>
        <taxon>Pseudomonadota</taxon>
        <taxon>Alphaproteobacteria</taxon>
        <taxon>Rhodobacterales</taxon>
        <taxon>Roseobacteraceae</taxon>
        <taxon>Wenxinia</taxon>
    </lineage>
</organism>
<dbReference type="PIRSF" id="PIRSF002741">
    <property type="entry name" value="MppA"/>
    <property type="match status" value="1"/>
</dbReference>
<dbReference type="STRING" id="1447782.SAMN05444417_0810"/>
<dbReference type="AlphaFoldDB" id="A0A1M6BRB1"/>
<dbReference type="PANTHER" id="PTHR30290">
    <property type="entry name" value="PERIPLASMIC BINDING COMPONENT OF ABC TRANSPORTER"/>
    <property type="match status" value="1"/>
</dbReference>
<dbReference type="GO" id="GO:0015833">
    <property type="term" value="P:peptide transport"/>
    <property type="evidence" value="ECO:0007669"/>
    <property type="project" value="TreeGrafter"/>
</dbReference>
<evidence type="ECO:0000259" key="6">
    <source>
        <dbReference type="Pfam" id="PF00496"/>
    </source>
</evidence>
<accession>A0A1M6BRB1</accession>
<dbReference type="InterPro" id="IPR039424">
    <property type="entry name" value="SBP_5"/>
</dbReference>
<dbReference type="PROSITE" id="PS51318">
    <property type="entry name" value="TAT"/>
    <property type="match status" value="1"/>
</dbReference>
<keyword evidence="8" id="KW-1185">Reference proteome</keyword>
<dbReference type="InterPro" id="IPR000914">
    <property type="entry name" value="SBP_5_dom"/>
</dbReference>
<dbReference type="InterPro" id="IPR030678">
    <property type="entry name" value="Peptide/Ni-bd"/>
</dbReference>
<dbReference type="GO" id="GO:1904680">
    <property type="term" value="F:peptide transmembrane transporter activity"/>
    <property type="evidence" value="ECO:0007669"/>
    <property type="project" value="TreeGrafter"/>
</dbReference>
<dbReference type="GO" id="GO:0030288">
    <property type="term" value="C:outer membrane-bounded periplasmic space"/>
    <property type="evidence" value="ECO:0007669"/>
    <property type="project" value="UniProtKB-ARBA"/>
</dbReference>
<name>A0A1M6BRB1_9RHOB</name>
<dbReference type="GO" id="GO:0043190">
    <property type="term" value="C:ATP-binding cassette (ABC) transporter complex"/>
    <property type="evidence" value="ECO:0007669"/>
    <property type="project" value="InterPro"/>
</dbReference>
<reference evidence="7 8" key="1">
    <citation type="submission" date="2016-11" db="EMBL/GenBank/DDBJ databases">
        <authorList>
            <person name="Jaros S."/>
            <person name="Januszkiewicz K."/>
            <person name="Wedrychowicz H."/>
        </authorList>
    </citation>
    <scope>NUCLEOTIDE SEQUENCE [LARGE SCALE GENOMIC DNA]</scope>
    <source>
        <strain evidence="7 8">DSM 100565</strain>
    </source>
</reference>
<feature type="signal peptide" evidence="5">
    <location>
        <begin position="1"/>
        <end position="29"/>
    </location>
</feature>
<dbReference type="Gene3D" id="3.40.190.10">
    <property type="entry name" value="Periplasmic binding protein-like II"/>
    <property type="match status" value="1"/>
</dbReference>
<dbReference type="Proteomes" id="UP000184292">
    <property type="component" value="Unassembled WGS sequence"/>
</dbReference>
<dbReference type="CDD" id="cd08513">
    <property type="entry name" value="PBP2_thermophilic_Hb8_like"/>
    <property type="match status" value="1"/>
</dbReference>
<dbReference type="PANTHER" id="PTHR30290:SF9">
    <property type="entry name" value="OLIGOPEPTIDE-BINDING PROTEIN APPA"/>
    <property type="match status" value="1"/>
</dbReference>
<dbReference type="Pfam" id="PF00496">
    <property type="entry name" value="SBP_bac_5"/>
    <property type="match status" value="1"/>
</dbReference>
<dbReference type="InterPro" id="IPR006311">
    <property type="entry name" value="TAT_signal"/>
</dbReference>
<keyword evidence="3" id="KW-0813">Transport</keyword>
<evidence type="ECO:0000313" key="7">
    <source>
        <dbReference type="EMBL" id="SHI51262.1"/>
    </source>
</evidence>
<evidence type="ECO:0000313" key="8">
    <source>
        <dbReference type="Proteomes" id="UP000184292"/>
    </source>
</evidence>
<sequence length="536" mass="59450">MMTTTRRAMLKAGAAGLALAAMGGTVAVAQNYGGTLNVGLTYEIDTMNTYSTGYLADAQHTIIEGLLAPDENAQYVPVLATEVPTVENGGIVVSEDGQSMTITYTLREGVKWHDGEDFTSEDVAFTWEAVRDPAFIAESKSGTESITSIETPDDYTVIVNYDSIVPDFASTLFTFGIMPEHILAGQDLNTHEYNELPVGTGPFMATEFARGQYVVLDRNPDYWRTAENGDQLPYLDRLVFNIVPDTNTLMTQLRSRELDMVVKTPYNQAAQVESFGGYELIVGPLLSWGHLDFNFENEFLADIAVRQAFAHAIDRNVLIQAQGGFPEAIKSIVVPIFEFYDENTPEYEFDPEEANRILDEAGYTMGEDGIRTKDGERLSFEYVTAAGSADDENIQQIIMAQLAQVGIEIVPDNRAGVALREARYNGDYDLYYGRWITSADPVYSIFYGTEGALNGQGYSNPELDAVFETVENSIDTETRMRAFSDIQRIVAEDLPTLPLTTNVSLITVTERLQNFTPNPTNMTNFVDTAEWYLSEE</sequence>
<protein>
    <submittedName>
        <fullName evidence="7">Peptide/nickel transport system substrate-binding protein</fullName>
    </submittedName>
</protein>
<dbReference type="SUPFAM" id="SSF53850">
    <property type="entry name" value="Periplasmic binding protein-like II"/>
    <property type="match status" value="1"/>
</dbReference>
<comment type="similarity">
    <text evidence="2">Belongs to the bacterial solute-binding protein 5 family.</text>
</comment>
<dbReference type="EMBL" id="FQYO01000002">
    <property type="protein sequence ID" value="SHI51262.1"/>
    <property type="molecule type" value="Genomic_DNA"/>
</dbReference>
<evidence type="ECO:0000256" key="1">
    <source>
        <dbReference type="ARBA" id="ARBA00004418"/>
    </source>
</evidence>
<dbReference type="RefSeq" id="WP_212590706.1">
    <property type="nucleotide sequence ID" value="NZ_FQYO01000002.1"/>
</dbReference>
<evidence type="ECO:0000256" key="5">
    <source>
        <dbReference type="SAM" id="SignalP"/>
    </source>
</evidence>
<evidence type="ECO:0000256" key="2">
    <source>
        <dbReference type="ARBA" id="ARBA00005695"/>
    </source>
</evidence>
<gene>
    <name evidence="7" type="ORF">SAMN05444417_0810</name>
</gene>
<feature type="domain" description="Solute-binding protein family 5" evidence="6">
    <location>
        <begin position="75"/>
        <end position="448"/>
    </location>
</feature>
<evidence type="ECO:0000256" key="4">
    <source>
        <dbReference type="ARBA" id="ARBA00022729"/>
    </source>
</evidence>
<feature type="chain" id="PRO_5013133190" evidence="5">
    <location>
        <begin position="30"/>
        <end position="536"/>
    </location>
</feature>
<dbReference type="Gene3D" id="3.10.105.10">
    <property type="entry name" value="Dipeptide-binding Protein, Domain 3"/>
    <property type="match status" value="1"/>
</dbReference>
<evidence type="ECO:0000256" key="3">
    <source>
        <dbReference type="ARBA" id="ARBA00022448"/>
    </source>
</evidence>
<comment type="subcellular location">
    <subcellularLocation>
        <location evidence="1">Periplasm</location>
    </subcellularLocation>
</comment>
<keyword evidence="4 5" id="KW-0732">Signal</keyword>
<proteinExistence type="inferred from homology"/>